<reference evidence="1" key="1">
    <citation type="submission" date="2021-02" db="EMBL/GenBank/DDBJ databases">
        <title>Activity-based single-cell genomes from oceanic crustal fluid captures similar information to metagenomic and metatranscriptomic surveys with orders of magnitude less sampling.</title>
        <authorList>
            <person name="D'Angelo T.S."/>
            <person name="Orcutt B.N."/>
        </authorList>
    </citation>
    <scope>NUCLEOTIDE SEQUENCE [LARGE SCALE GENOMIC DNA]</scope>
    <source>
        <strain evidence="1">AH-315-E05</strain>
    </source>
</reference>
<comment type="caution">
    <text evidence="1">The sequence shown here is derived from an EMBL/GenBank/DDBJ whole genome shotgun (WGS) entry which is preliminary data.</text>
</comment>
<dbReference type="InterPro" id="IPR029045">
    <property type="entry name" value="ClpP/crotonase-like_dom_sf"/>
</dbReference>
<protein>
    <submittedName>
        <fullName evidence="1">Benzoyl-CoA-dihydrodiol lyase</fullName>
    </submittedName>
</protein>
<name>A0ABS3AVV2_9FIRM</name>
<accession>A0ABS3AVV2</accession>
<dbReference type="Gene3D" id="3.90.226.10">
    <property type="entry name" value="2-enoyl-CoA Hydratase, Chain A, domain 1"/>
    <property type="match status" value="2"/>
</dbReference>
<keyword evidence="1" id="KW-0456">Lyase</keyword>
<evidence type="ECO:0000313" key="2">
    <source>
        <dbReference type="Proteomes" id="UP000765003"/>
    </source>
</evidence>
<proteinExistence type="predicted"/>
<dbReference type="InterPro" id="IPR017633">
    <property type="entry name" value="Benz-CoA_dihydrodiol_lyase"/>
</dbReference>
<dbReference type="EMBL" id="JAFITA010000019">
    <property type="protein sequence ID" value="MBN4077482.1"/>
    <property type="molecule type" value="Genomic_DNA"/>
</dbReference>
<evidence type="ECO:0000313" key="1">
    <source>
        <dbReference type="EMBL" id="MBN4077482.1"/>
    </source>
</evidence>
<dbReference type="Pfam" id="PF00378">
    <property type="entry name" value="ECH_1"/>
    <property type="match status" value="1"/>
</dbReference>
<gene>
    <name evidence="1" type="ORF">JYT19_01070</name>
</gene>
<organism evidence="1 2">
    <name type="scientific">Sulfobacillus acidophilus</name>
    <dbReference type="NCBI Taxonomy" id="53633"/>
    <lineage>
        <taxon>Bacteria</taxon>
        <taxon>Bacillati</taxon>
        <taxon>Bacillota</taxon>
        <taxon>Clostridia</taxon>
        <taxon>Eubacteriales</taxon>
        <taxon>Clostridiales Family XVII. Incertae Sedis</taxon>
        <taxon>Sulfobacillus</taxon>
    </lineage>
</organism>
<sequence>MIQFETNQSQYKHWHLEIKDQLAFLTLNVREDGGLFNTYKLKLNSYDLSVDIELADAVQRIRFEHPGVKTVVISSDNKEVFCAGANIFMLGQSSHAFKVNFCKFTNETRLAMEDASKNSDLKFLCAASGTTAGGGYELALACDKILLVNDSNSAVSLPEVPLLGVLPGTGGLTRLSDKRKVQKDYADFFCTTAEGIKGERAKKWNLVDYLAPRSNWQNTILEQANELAKQSTRTKQPGVKLEALGEHKYVNLKINEKVRTAEITVHAPFEKEPTTLEETINKGSNLWMLRAFRELENVLLNIRFNYLEVGLLIFKTKGSGEYVLQAEKALVNLAKNKNSNFAKETLLFVKRVFKKIDVTSRSMVTFVEEDSAFAGVLADLIWAADRSYMLADENGKSKVCLSQFNFGKLPMGNNLTRLEARFFGNKEKLAKVSGKKNIWLSAQECEELELVTFVLDDIDYPDETRLFLEERASLSPDSLTGMEANLRFVGPETMETKIFARLSAWQNWIFNRE</sequence>
<dbReference type="GO" id="GO:0016829">
    <property type="term" value="F:lyase activity"/>
    <property type="evidence" value="ECO:0007669"/>
    <property type="project" value="UniProtKB-KW"/>
</dbReference>
<feature type="non-terminal residue" evidence="1">
    <location>
        <position position="513"/>
    </location>
</feature>
<dbReference type="NCBIfam" id="TIGR03222">
    <property type="entry name" value="benzo_boxC"/>
    <property type="match status" value="1"/>
</dbReference>
<dbReference type="Proteomes" id="UP000765003">
    <property type="component" value="Unassembled WGS sequence"/>
</dbReference>
<dbReference type="SUPFAM" id="SSF52096">
    <property type="entry name" value="ClpP/crotonase"/>
    <property type="match status" value="2"/>
</dbReference>
<dbReference type="PANTHER" id="PTHR11941">
    <property type="entry name" value="ENOYL-COA HYDRATASE-RELATED"/>
    <property type="match status" value="1"/>
</dbReference>
<dbReference type="CDD" id="cd06558">
    <property type="entry name" value="crotonase-like"/>
    <property type="match status" value="1"/>
</dbReference>
<dbReference type="PANTHER" id="PTHR11941:SF54">
    <property type="entry name" value="ENOYL-COA HYDRATASE, MITOCHONDRIAL"/>
    <property type="match status" value="1"/>
</dbReference>
<keyword evidence="2" id="KW-1185">Reference proteome</keyword>
<dbReference type="InterPro" id="IPR001753">
    <property type="entry name" value="Enoyl-CoA_hydra/iso"/>
</dbReference>